<organism evidence="1 2">
    <name type="scientific">Gymnopus androsaceus JB14</name>
    <dbReference type="NCBI Taxonomy" id="1447944"/>
    <lineage>
        <taxon>Eukaryota</taxon>
        <taxon>Fungi</taxon>
        <taxon>Dikarya</taxon>
        <taxon>Basidiomycota</taxon>
        <taxon>Agaricomycotina</taxon>
        <taxon>Agaricomycetes</taxon>
        <taxon>Agaricomycetidae</taxon>
        <taxon>Agaricales</taxon>
        <taxon>Marasmiineae</taxon>
        <taxon>Omphalotaceae</taxon>
        <taxon>Gymnopus</taxon>
    </lineage>
</organism>
<dbReference type="OrthoDB" id="3239894at2759"/>
<proteinExistence type="predicted"/>
<keyword evidence="2" id="KW-1185">Reference proteome</keyword>
<sequence length="83" mass="10010">LDNVDPNSFVPRTNTEHRRMAQEWLAAETEAERDALYHRNGVRWSELLRLEYWDPVQNTVVDPMHGFYLRILQRHCRDIWGMS</sequence>
<evidence type="ECO:0000313" key="1">
    <source>
        <dbReference type="EMBL" id="KAE9384352.1"/>
    </source>
</evidence>
<feature type="non-terminal residue" evidence="1">
    <location>
        <position position="83"/>
    </location>
</feature>
<dbReference type="EMBL" id="ML770163">
    <property type="protein sequence ID" value="KAE9384352.1"/>
    <property type="molecule type" value="Genomic_DNA"/>
</dbReference>
<dbReference type="AlphaFoldDB" id="A0A6A4GFJ9"/>
<protein>
    <submittedName>
        <fullName evidence="1">Uncharacterized protein</fullName>
    </submittedName>
</protein>
<feature type="non-terminal residue" evidence="1">
    <location>
        <position position="1"/>
    </location>
</feature>
<accession>A0A6A4GFJ9</accession>
<dbReference type="PANTHER" id="PTHR46579">
    <property type="entry name" value="F5/8 TYPE C DOMAIN-CONTAINING PROTEIN-RELATED"/>
    <property type="match status" value="1"/>
</dbReference>
<dbReference type="PANTHER" id="PTHR46579:SF2">
    <property type="entry name" value="C2H2-TYPE DOMAIN-CONTAINING PROTEIN"/>
    <property type="match status" value="1"/>
</dbReference>
<evidence type="ECO:0000313" key="2">
    <source>
        <dbReference type="Proteomes" id="UP000799118"/>
    </source>
</evidence>
<name>A0A6A4GFJ9_9AGAR</name>
<reference evidence="1" key="1">
    <citation type="journal article" date="2019" name="Environ. Microbiol.">
        <title>Fungal ecological strategies reflected in gene transcription - a case study of two litter decomposers.</title>
        <authorList>
            <person name="Barbi F."/>
            <person name="Kohler A."/>
            <person name="Barry K."/>
            <person name="Baskaran P."/>
            <person name="Daum C."/>
            <person name="Fauchery L."/>
            <person name="Ihrmark K."/>
            <person name="Kuo A."/>
            <person name="LaButti K."/>
            <person name="Lipzen A."/>
            <person name="Morin E."/>
            <person name="Grigoriev I.V."/>
            <person name="Henrissat B."/>
            <person name="Lindahl B."/>
            <person name="Martin F."/>
        </authorList>
    </citation>
    <scope>NUCLEOTIDE SEQUENCE</scope>
    <source>
        <strain evidence="1">JB14</strain>
    </source>
</reference>
<gene>
    <name evidence="1" type="ORF">BT96DRAFT_770992</name>
</gene>
<dbReference type="Proteomes" id="UP000799118">
    <property type="component" value="Unassembled WGS sequence"/>
</dbReference>